<dbReference type="OrthoDB" id="7614304at2759"/>
<feature type="compositionally biased region" description="Polar residues" evidence="1">
    <location>
        <begin position="384"/>
        <end position="409"/>
    </location>
</feature>
<evidence type="ECO:0000256" key="2">
    <source>
        <dbReference type="SAM" id="Phobius"/>
    </source>
</evidence>
<feature type="transmembrane region" description="Helical" evidence="2">
    <location>
        <begin position="495"/>
        <end position="517"/>
    </location>
</feature>
<name>A0A1I8ML91_MUSDO</name>
<dbReference type="eggNOG" id="ENOG502S8ZV">
    <property type="taxonomic scope" value="Eukaryota"/>
</dbReference>
<evidence type="ECO:0000313" key="5">
    <source>
        <dbReference type="RefSeq" id="XP_005178068.1"/>
    </source>
</evidence>
<dbReference type="KEGG" id="mde:101894197"/>
<feature type="region of interest" description="Disordered" evidence="1">
    <location>
        <begin position="147"/>
        <end position="212"/>
    </location>
</feature>
<feature type="transmembrane region" description="Helical" evidence="2">
    <location>
        <begin position="12"/>
        <end position="33"/>
    </location>
</feature>
<feature type="compositionally biased region" description="Polar residues" evidence="1">
    <location>
        <begin position="283"/>
        <end position="295"/>
    </location>
</feature>
<evidence type="ECO:0000256" key="1">
    <source>
        <dbReference type="SAM" id="MobiDB-lite"/>
    </source>
</evidence>
<protein>
    <submittedName>
        <fullName evidence="5">Uncharacterized protein LOC101894197</fullName>
    </submittedName>
</protein>
<gene>
    <name evidence="3" type="primary">101894197</name>
    <name evidence="5" type="synonym">LOC101894197</name>
</gene>
<feature type="compositionally biased region" description="Polar residues" evidence="1">
    <location>
        <begin position="147"/>
        <end position="157"/>
    </location>
</feature>
<feature type="compositionally biased region" description="Basic and acidic residues" evidence="1">
    <location>
        <begin position="184"/>
        <end position="193"/>
    </location>
</feature>
<dbReference type="RefSeq" id="XP_005178068.1">
    <property type="nucleotide sequence ID" value="XM_005178011.3"/>
</dbReference>
<keyword evidence="2" id="KW-0472">Membrane</keyword>
<evidence type="ECO:0000313" key="4">
    <source>
        <dbReference type="Proteomes" id="UP001652621"/>
    </source>
</evidence>
<reference evidence="3" key="1">
    <citation type="submission" date="2020-05" db="UniProtKB">
        <authorList>
            <consortium name="EnsemblMetazoa"/>
        </authorList>
    </citation>
    <scope>IDENTIFICATION</scope>
    <source>
        <strain evidence="3">Aabys</strain>
    </source>
</reference>
<dbReference type="VEuPathDB" id="VectorBase:MDOA006104"/>
<dbReference type="VEuPathDB" id="VectorBase:MDOMA2_002339"/>
<dbReference type="Proteomes" id="UP001652621">
    <property type="component" value="Unplaced"/>
</dbReference>
<feature type="region of interest" description="Disordered" evidence="1">
    <location>
        <begin position="348"/>
        <end position="472"/>
    </location>
</feature>
<keyword evidence="4" id="KW-1185">Reference proteome</keyword>
<keyword evidence="2" id="KW-0812">Transmembrane</keyword>
<dbReference type="EnsemblMetazoa" id="MDOA006104-RA">
    <property type="protein sequence ID" value="MDOA006104-PA"/>
    <property type="gene ID" value="MDOA006104"/>
</dbReference>
<accession>A0A1I8ML91</accession>
<reference evidence="5" key="2">
    <citation type="submission" date="2025-04" db="UniProtKB">
        <authorList>
            <consortium name="RefSeq"/>
        </authorList>
    </citation>
    <scope>IDENTIFICATION</scope>
    <source>
        <strain evidence="5">Aabys</strain>
    </source>
</reference>
<feature type="region of interest" description="Disordered" evidence="1">
    <location>
        <begin position="231"/>
        <end position="312"/>
    </location>
</feature>
<feature type="compositionally biased region" description="Basic and acidic residues" evidence="1">
    <location>
        <begin position="435"/>
        <end position="457"/>
    </location>
</feature>
<sequence length="622" mass="70820">MNREFFLSKGAGRWILWSITLIFITALCTFTILEVKSLEDEEPSVIRIILNTITQRSAKTNGTYLPTNNQFVLVNVENLQENQEELVKAIVTEIEEHPTGELERKVRDAVESTTTANVNIKNNSYYEEQTPVVVYSKTDEVAPLSYRQSATGPYQQGSHEEQPYYDDSMHGDYSNDDNGYYRPQYDDDSREDFPGPQDYANDPYRDEGRASQNRQYDSYYRQWHYATPSPVLSASGNNLKPAQSSEANRKLQSMTSASVGGKQRDPYPSYADDDYDYYGYRQRSPQYHRQQQMQSYHPPPPSANTAVQKQKEEGSEMNFITILKTIKAMWDLYQSFISAWNSMAEHHNRQEELNKQKFQEQQQKLRINSKKPQKIENRKKPENANKNPKTNSKQTTTKGPSTKLSTTTLAKVESSNEDEAENQEATLKVKQMNKAKVEPRKASKGEKLAITEAEGLRTKRQTPNASTDVGEGRYIKGDPLKGYYDFVITEGSYKFWAVFQVGTALLIIYSTFAAIYYSKVNPLVSDYDYTDYLGGARSLSGGDLDFVDDETAENGVKQSKGWLDWLPRTGHSLKFILDAIDKLPVDHDVIAEEANGGGNVEEWLDNTTVKEESDESPNNKAM</sequence>
<evidence type="ECO:0000313" key="3">
    <source>
        <dbReference type="EnsemblMetazoa" id="MDOA006104-PA"/>
    </source>
</evidence>
<feature type="compositionally biased region" description="Polar residues" evidence="1">
    <location>
        <begin position="231"/>
        <end position="258"/>
    </location>
</feature>
<feature type="compositionally biased region" description="Basic and acidic residues" evidence="1">
    <location>
        <begin position="158"/>
        <end position="170"/>
    </location>
</feature>
<proteinExistence type="predicted"/>
<keyword evidence="2" id="KW-1133">Transmembrane helix</keyword>
<feature type="compositionally biased region" description="Basic and acidic residues" evidence="1">
    <location>
        <begin position="373"/>
        <end position="383"/>
    </location>
</feature>
<dbReference type="AlphaFoldDB" id="A0A1I8ML91"/>
<dbReference type="STRING" id="7370.A0A1I8ML91"/>
<feature type="compositionally biased region" description="Basic and acidic residues" evidence="1">
    <location>
        <begin position="348"/>
        <end position="358"/>
    </location>
</feature>
<dbReference type="GeneID" id="101894197"/>
<organism evidence="3">
    <name type="scientific">Musca domestica</name>
    <name type="common">House fly</name>
    <dbReference type="NCBI Taxonomy" id="7370"/>
    <lineage>
        <taxon>Eukaryota</taxon>
        <taxon>Metazoa</taxon>
        <taxon>Ecdysozoa</taxon>
        <taxon>Arthropoda</taxon>
        <taxon>Hexapoda</taxon>
        <taxon>Insecta</taxon>
        <taxon>Pterygota</taxon>
        <taxon>Neoptera</taxon>
        <taxon>Endopterygota</taxon>
        <taxon>Diptera</taxon>
        <taxon>Brachycera</taxon>
        <taxon>Muscomorpha</taxon>
        <taxon>Muscoidea</taxon>
        <taxon>Muscidae</taxon>
        <taxon>Musca</taxon>
    </lineage>
</organism>